<keyword evidence="1" id="KW-0812">Transmembrane</keyword>
<dbReference type="PANTHER" id="PTHR36742">
    <property type="entry name" value="MYOSIN-G HEAVY CHAIN-LIKE PROTEIN"/>
    <property type="match status" value="1"/>
</dbReference>
<accession>A0A9R1UQV7</accession>
<dbReference type="PANTHER" id="PTHR36742:SF1">
    <property type="entry name" value="MYOSIN-G HEAVY CHAIN-LIKE PROTEIN"/>
    <property type="match status" value="1"/>
</dbReference>
<keyword evidence="3" id="KW-1185">Reference proteome</keyword>
<dbReference type="Proteomes" id="UP000235145">
    <property type="component" value="Unassembled WGS sequence"/>
</dbReference>
<protein>
    <submittedName>
        <fullName evidence="2">Uncharacterized protein</fullName>
    </submittedName>
</protein>
<comment type="caution">
    <text evidence="2">The sequence shown here is derived from an EMBL/GenBank/DDBJ whole genome shotgun (WGS) entry which is preliminary data.</text>
</comment>
<organism evidence="2 3">
    <name type="scientific">Lactuca sativa</name>
    <name type="common">Garden lettuce</name>
    <dbReference type="NCBI Taxonomy" id="4236"/>
    <lineage>
        <taxon>Eukaryota</taxon>
        <taxon>Viridiplantae</taxon>
        <taxon>Streptophyta</taxon>
        <taxon>Embryophyta</taxon>
        <taxon>Tracheophyta</taxon>
        <taxon>Spermatophyta</taxon>
        <taxon>Magnoliopsida</taxon>
        <taxon>eudicotyledons</taxon>
        <taxon>Gunneridae</taxon>
        <taxon>Pentapetalae</taxon>
        <taxon>asterids</taxon>
        <taxon>campanulids</taxon>
        <taxon>Asterales</taxon>
        <taxon>Asteraceae</taxon>
        <taxon>Cichorioideae</taxon>
        <taxon>Cichorieae</taxon>
        <taxon>Lactucinae</taxon>
        <taxon>Lactuca</taxon>
    </lineage>
</organism>
<keyword evidence="1" id="KW-0472">Membrane</keyword>
<dbReference type="EMBL" id="NBSK02000008">
    <property type="protein sequence ID" value="KAJ0191288.1"/>
    <property type="molecule type" value="Genomic_DNA"/>
</dbReference>
<dbReference type="AlphaFoldDB" id="A0A9R1UQV7"/>
<feature type="transmembrane region" description="Helical" evidence="1">
    <location>
        <begin position="181"/>
        <end position="206"/>
    </location>
</feature>
<evidence type="ECO:0000313" key="2">
    <source>
        <dbReference type="EMBL" id="KAJ0191288.1"/>
    </source>
</evidence>
<evidence type="ECO:0000313" key="3">
    <source>
        <dbReference type="Proteomes" id="UP000235145"/>
    </source>
</evidence>
<proteinExistence type="predicted"/>
<gene>
    <name evidence="2" type="ORF">LSAT_V11C800444410</name>
</gene>
<keyword evidence="1" id="KW-1133">Transmembrane helix</keyword>
<name>A0A9R1UQV7_LACSA</name>
<reference evidence="2 3" key="1">
    <citation type="journal article" date="2017" name="Nat. Commun.">
        <title>Genome assembly with in vitro proximity ligation data and whole-genome triplication in lettuce.</title>
        <authorList>
            <person name="Reyes-Chin-Wo S."/>
            <person name="Wang Z."/>
            <person name="Yang X."/>
            <person name="Kozik A."/>
            <person name="Arikit S."/>
            <person name="Song C."/>
            <person name="Xia L."/>
            <person name="Froenicke L."/>
            <person name="Lavelle D.O."/>
            <person name="Truco M.J."/>
            <person name="Xia R."/>
            <person name="Zhu S."/>
            <person name="Xu C."/>
            <person name="Xu H."/>
            <person name="Xu X."/>
            <person name="Cox K."/>
            <person name="Korf I."/>
            <person name="Meyers B.C."/>
            <person name="Michelmore R.W."/>
        </authorList>
    </citation>
    <scope>NUCLEOTIDE SEQUENCE [LARGE SCALE GENOMIC DNA]</scope>
    <source>
        <strain evidence="3">cv. Salinas</strain>
        <tissue evidence="2">Seedlings</tissue>
    </source>
</reference>
<evidence type="ECO:0000256" key="1">
    <source>
        <dbReference type="SAM" id="Phobius"/>
    </source>
</evidence>
<sequence>MALMNYTTSRVCIHPKYSFLIPHKTKQIFPLNFSSVTVAALSEKGTDGSIGEDDRRNSSAAASPSARTQIDLLDQLSASTSSSGRSTIYILLVYRRAFMSFHRLPIDIAILSQKGYTSDGNYVELTLREKLIELVGDRDDDFTLRLGKKLKVPKLLTVSQKRNIKRQAYLNEVSRRNDTNFFAIIGAFVLLPPLIILGVAIATGYVQLFP</sequence>